<organism evidence="3 4">
    <name type="scientific">Purpureocillium lilacinum</name>
    <name type="common">Paecilomyces lilacinus</name>
    <dbReference type="NCBI Taxonomy" id="33203"/>
    <lineage>
        <taxon>Eukaryota</taxon>
        <taxon>Fungi</taxon>
        <taxon>Dikarya</taxon>
        <taxon>Ascomycota</taxon>
        <taxon>Pezizomycotina</taxon>
        <taxon>Sordariomycetes</taxon>
        <taxon>Hypocreomycetidae</taxon>
        <taxon>Hypocreales</taxon>
        <taxon>Ophiocordycipitaceae</taxon>
        <taxon>Purpureocillium</taxon>
    </lineage>
</organism>
<dbReference type="PANTHER" id="PTHR36424">
    <property type="entry name" value="PHEROMONE-REGULATED MEMBRANE PROTEIN 6"/>
    <property type="match status" value="1"/>
</dbReference>
<feature type="transmembrane region" description="Helical" evidence="2">
    <location>
        <begin position="285"/>
        <end position="311"/>
    </location>
</feature>
<feature type="compositionally biased region" description="Polar residues" evidence="1">
    <location>
        <begin position="706"/>
        <end position="715"/>
    </location>
</feature>
<dbReference type="Proteomes" id="UP000245956">
    <property type="component" value="Unassembled WGS sequence"/>
</dbReference>
<dbReference type="Pfam" id="PF16944">
    <property type="entry name" value="KCH"/>
    <property type="match status" value="1"/>
</dbReference>
<dbReference type="GO" id="GO:0005886">
    <property type="term" value="C:plasma membrane"/>
    <property type="evidence" value="ECO:0007669"/>
    <property type="project" value="InterPro"/>
</dbReference>
<dbReference type="GO" id="GO:0015079">
    <property type="term" value="F:potassium ion transmembrane transporter activity"/>
    <property type="evidence" value="ECO:0007669"/>
    <property type="project" value="InterPro"/>
</dbReference>
<keyword evidence="2" id="KW-1133">Transmembrane helix</keyword>
<feature type="compositionally biased region" description="Low complexity" evidence="1">
    <location>
        <begin position="81"/>
        <end position="90"/>
    </location>
</feature>
<evidence type="ECO:0000313" key="4">
    <source>
        <dbReference type="Proteomes" id="UP000245956"/>
    </source>
</evidence>
<feature type="region of interest" description="Disordered" evidence="1">
    <location>
        <begin position="637"/>
        <end position="837"/>
    </location>
</feature>
<protein>
    <recommendedName>
        <fullName evidence="5">Pheromone-regulated membrane protein</fullName>
    </recommendedName>
</protein>
<feature type="compositionally biased region" description="Polar residues" evidence="1">
    <location>
        <begin position="744"/>
        <end position="759"/>
    </location>
</feature>
<dbReference type="AlphaFoldDB" id="A0A2U3E3E2"/>
<feature type="region of interest" description="Disordered" evidence="1">
    <location>
        <begin position="146"/>
        <end position="177"/>
    </location>
</feature>
<feature type="transmembrane region" description="Helical" evidence="2">
    <location>
        <begin position="478"/>
        <end position="503"/>
    </location>
</feature>
<dbReference type="PANTHER" id="PTHR36424:SF1">
    <property type="entry name" value="LOW AFFINITY K(+) TRANSPORTER 1-RELATED"/>
    <property type="match status" value="1"/>
</dbReference>
<evidence type="ECO:0000256" key="2">
    <source>
        <dbReference type="SAM" id="Phobius"/>
    </source>
</evidence>
<keyword evidence="2" id="KW-0812">Transmembrane</keyword>
<evidence type="ECO:0000313" key="3">
    <source>
        <dbReference type="EMBL" id="PWI69022.1"/>
    </source>
</evidence>
<dbReference type="InterPro" id="IPR031606">
    <property type="entry name" value="Kch1/2"/>
</dbReference>
<proteinExistence type="predicted"/>
<comment type="caution">
    <text evidence="3">The sequence shown here is derived from an EMBL/GenBank/DDBJ whole genome shotgun (WGS) entry which is preliminary data.</text>
</comment>
<sequence>MELWRPPLGRCGGVGPGSQRYPLVALTEGAKADEQPASATLQGTGDGAAAANQGREPLKPARTPAPTLPCPALGGRGGASAGAQSLAPARQGPPDSMTGRLMGTSFHLPPAPSTIPRCYVLSVGWHNRHCRHCRAFAIAFPFSSHAHSSSRKPLFESPPATRERVRRSTYTDGRDDSVSLQEITQRRAPPAADPVSATVSQLHWRTNRRTTLPLTSPPCKRRRPVASTIAITLIDIDSLDRTHLTTVTRRRDDARKQTRQEFTDHKWDYINLADFKAKGCGPGFVYGYLWFSLILSIAVYGVDSFTAVNLLAFDRWSSKIKPAIPIDVSKWIFSGCIIASFVNLAYEGVRAFRVMRRRNVAECYMDSLAARWESIRLGKGQGWRRFLVFAELTKSKKGAEYIALFTYFSFQSWIRVIVCSGPRQVVNALTLRSVYVAKLTPTADSVEGSIVGFFDKIKSLAEEDYQQAVILSGMCFTLVIWVFSALYLLSAVLFYVFFLFHWIPRDDGGLTGYCERKVNKRLTSIVTTKVNKALAKSQAKREKADALAMRNGEKPHLDRAATLPVLPDVGLGKEDALPQMPMLNRNETTTTLPAYTSRPGTPNSFELTAMDQKRPIPSRSGTAGSYSSRAPLIGGAADMGYGRASPEPRLPDLDFSSVPPPRTATANSQRSYRPGYGPSGSSGSIRNFTATPAPMDAGMPPYGPTRTPTSHSMNAYGNPPARSYDAYSPDARTYDAYDGRASPAPTTYRTGTPASTSIPTPMGPPQQPMRSLTGQVPQRGPPPHPQRNMTAPVRPGDFEPPARTGTSQSMRGPPPGQAGQGMPPNQRAYGYDGGYRF</sequence>
<gene>
    <name evidence="3" type="ORF">PCL_01407</name>
</gene>
<accession>A0A2U3E3E2</accession>
<feature type="transmembrane region" description="Helical" evidence="2">
    <location>
        <begin position="331"/>
        <end position="349"/>
    </location>
</feature>
<evidence type="ECO:0008006" key="5">
    <source>
        <dbReference type="Google" id="ProtNLM"/>
    </source>
</evidence>
<evidence type="ECO:0000256" key="1">
    <source>
        <dbReference type="SAM" id="MobiDB-lite"/>
    </source>
</evidence>
<reference evidence="3 4" key="1">
    <citation type="journal article" date="2016" name="Front. Microbiol.">
        <title>Genome and transcriptome sequences reveal the specific parasitism of the nematophagous Purpureocillium lilacinum 36-1.</title>
        <authorList>
            <person name="Xie J."/>
            <person name="Li S."/>
            <person name="Mo C."/>
            <person name="Xiao X."/>
            <person name="Peng D."/>
            <person name="Wang G."/>
            <person name="Xiao Y."/>
        </authorList>
    </citation>
    <scope>NUCLEOTIDE SEQUENCE [LARGE SCALE GENOMIC DNA]</scope>
    <source>
        <strain evidence="3 4">36-1</strain>
    </source>
</reference>
<dbReference type="EMBL" id="LCWV01000013">
    <property type="protein sequence ID" value="PWI69022.1"/>
    <property type="molecule type" value="Genomic_DNA"/>
</dbReference>
<feature type="region of interest" description="Disordered" evidence="1">
    <location>
        <begin position="32"/>
        <end position="100"/>
    </location>
</feature>
<keyword evidence="2" id="KW-0472">Membrane</keyword>
<feature type="compositionally biased region" description="Low complexity" evidence="1">
    <location>
        <begin position="670"/>
        <end position="684"/>
    </location>
</feature>
<name>A0A2U3E3E2_PURLI</name>